<sequence length="603" mass="65542">MFWKHDTLGRLHLSPVKMGRGPPSERIVAEEGWSSFDDESKGPPVSQEETLAELERVLTDPNFRSSERNKRFLRYVMEKVLEGATDKIKAYSVAVDVFGRPADFDPIIDPIVRIEAMRLRSSLSHYYEVHGQQSLLRIGLPKGGYVPTIRRRRPSPEHVSQTLDKTVTVAGTADAVSEEKHSAHASKLFRGLSAALVASGVALAGFALWRFVAPPTHTVSERPRTILTVSAGGDETVNAARDLKEALLIAMSRFQTVTIVDGSGGPARRHNTQMTPSTPAIDAAYQIAVDYRSTSPQQTLWWQVSDRNGVVLTSHIEPIPQNAEERDRIVARLANRIAGLRGTISNSELRKDYAAPTLGNGCVLRAYRSLHSLDPARLRTAKACLEQTIKVLPGHAVAHAVLSRVLPMLDSAQPPASAGHALDLANTATVLSPTSAVGARSQMEALFHLGYTDAALRAGRRAMTLNPYDPDAVAAFAGVLALTGRWDEAIPLIEKARDLTETASPEIHAVLAMDAYRRGAYAVALSRLVQSNPAPCCEVSILHVATLGQLEMQADAQTEAASLQRRGLGSEASVHRYMTKRHFDPGFVALLQDGISKASLPSR</sequence>
<dbReference type="STRING" id="1873176.BFN67_04920"/>
<dbReference type="AlphaFoldDB" id="A0A1V8RLX7"/>
<keyword evidence="2" id="KW-1185">Reference proteome</keyword>
<dbReference type="EMBL" id="MDET01000034">
    <property type="protein sequence ID" value="OQM74198.1"/>
    <property type="molecule type" value="Genomic_DNA"/>
</dbReference>
<dbReference type="SUPFAM" id="SSF48452">
    <property type="entry name" value="TPR-like"/>
    <property type="match status" value="1"/>
</dbReference>
<proteinExistence type="predicted"/>
<dbReference type="Proteomes" id="UP000191905">
    <property type="component" value="Unassembled WGS sequence"/>
</dbReference>
<dbReference type="Pfam" id="PF14559">
    <property type="entry name" value="TPR_19"/>
    <property type="match status" value="1"/>
</dbReference>
<evidence type="ECO:0000313" key="2">
    <source>
        <dbReference type="Proteomes" id="UP000191905"/>
    </source>
</evidence>
<gene>
    <name evidence="1" type="ORF">BFN67_04920</name>
</gene>
<dbReference type="InterPro" id="IPR011990">
    <property type="entry name" value="TPR-like_helical_dom_sf"/>
</dbReference>
<reference evidence="1 2" key="1">
    <citation type="journal article" date="2016" name="Int. J. Syst. Evol. Microbiol.">
        <title>Pseudaminobacter manganicus sp. nov., isolated from sludge of a manganese mine.</title>
        <authorList>
            <person name="Li J."/>
            <person name="Huang J."/>
            <person name="Liao S."/>
            <person name="Wang G."/>
        </authorList>
    </citation>
    <scope>NUCLEOTIDE SEQUENCE [LARGE SCALE GENOMIC DNA]</scope>
    <source>
        <strain evidence="1 2">JH-7</strain>
    </source>
</reference>
<evidence type="ECO:0000313" key="1">
    <source>
        <dbReference type="EMBL" id="OQM74198.1"/>
    </source>
</evidence>
<name>A0A1V8RLX7_9HYPH</name>
<comment type="caution">
    <text evidence="1">The sequence shown here is derived from an EMBL/GenBank/DDBJ whole genome shotgun (WGS) entry which is preliminary data.</text>
</comment>
<protein>
    <submittedName>
        <fullName evidence="1">Uncharacterized protein</fullName>
    </submittedName>
</protein>
<dbReference type="Gene3D" id="1.25.40.10">
    <property type="entry name" value="Tetratricopeptide repeat domain"/>
    <property type="match status" value="1"/>
</dbReference>
<accession>A0A1V8RLX7</accession>
<organism evidence="1 2">
    <name type="scientific">Manganibacter manganicus</name>
    <dbReference type="NCBI Taxonomy" id="1873176"/>
    <lineage>
        <taxon>Bacteria</taxon>
        <taxon>Pseudomonadati</taxon>
        <taxon>Pseudomonadota</taxon>
        <taxon>Alphaproteobacteria</taxon>
        <taxon>Hyphomicrobiales</taxon>
        <taxon>Phyllobacteriaceae</taxon>
        <taxon>Manganibacter</taxon>
    </lineage>
</organism>